<proteinExistence type="predicted"/>
<dbReference type="KEGG" id="vg:80402042"/>
<sequence length="328" mass="38608">MKKIWIKVEGRDVRGHKIKVLTLSHILSNFQRLLYDLKPRRLKSDYVTLYLENFERGSAVFGVNPLTCHLTDGGPAHDITLRFFKKISNVNSKDELKEILSKFPEYKAINILKRLEKIWSDDDNHISIGVGENPTDAEYIYLNPKKRRYIKDTYVEYLKKYQTEVYGTLTRVELDREPNTFGLYTMDGKIIKGEFDPRENPDLKEKIKKLLEEPVKVIGVLNENKKKFEIILDFQPLKEIELYEIGQYKLKEPLKFKVIYDDKVWYLDNRELNLVGCGNTLEDAIKDLEEEFDFMIEEYLYEGDENLHESALRLKKKLKEILGEGDLG</sequence>
<dbReference type="RefSeq" id="YP_010772333.1">
    <property type="nucleotide sequence ID" value="NC_074641.1"/>
</dbReference>
<keyword evidence="2" id="KW-1185">Reference proteome</keyword>
<dbReference type="EMBL" id="MT711370">
    <property type="protein sequence ID" value="QNO11507.1"/>
    <property type="molecule type" value="Genomic_DNA"/>
</dbReference>
<dbReference type="GeneID" id="80402042"/>
<dbReference type="Proteomes" id="UP000516075">
    <property type="component" value="Segment"/>
</dbReference>
<evidence type="ECO:0000313" key="1">
    <source>
        <dbReference type="EMBL" id="QNO11507.1"/>
    </source>
</evidence>
<reference evidence="1" key="1">
    <citation type="submission" date="2020-07" db="EMBL/GenBank/DDBJ databases">
        <title>The first head-tailed virus, MFTV1, produced by a hyperthermophilic deep-sea methanogen.</title>
        <authorList>
            <person name="Thiroux S."/>
            <person name="Dupont S."/>
            <person name="Nesbo C.L."/>
            <person name="Bienvenu N."/>
            <person name="Krupovic M."/>
            <person name="L'Haridon S."/>
            <person name="Marie D."/>
            <person name="Forterre P."/>
            <person name="Godfroy A."/>
            <person name="Geslin C."/>
        </authorList>
    </citation>
    <scope>NUCLEOTIDE SEQUENCE [LARGE SCALE GENOMIC DNA]</scope>
</reference>
<name>A0A7G9VYU2_9CAUD</name>
<organism evidence="1">
    <name type="scientific">Methanocaldococcus fervens tailed virus 1</name>
    <dbReference type="NCBI Taxonomy" id="2759191"/>
    <lineage>
        <taxon>Viruses</taxon>
        <taxon>Duplodnaviria</taxon>
        <taxon>Heunggongvirae</taxon>
        <taxon>Uroviricota</taxon>
        <taxon>Caudoviricetes</taxon>
        <taxon>Fervensviridae</taxon>
        <taxon>Deepoceanvirus</taxon>
        <taxon>Deepoceanvirus guaymasense</taxon>
    </lineage>
</organism>
<protein>
    <submittedName>
        <fullName evidence="1">Uncharacterized protein</fullName>
    </submittedName>
</protein>
<evidence type="ECO:0000313" key="2">
    <source>
        <dbReference type="Proteomes" id="UP000516075"/>
    </source>
</evidence>
<accession>A0A7G9VYU2</accession>